<protein>
    <submittedName>
        <fullName evidence="1">Uncharacterized protein</fullName>
    </submittedName>
</protein>
<accession>A0A0E9U0X7</accession>
<proteinExistence type="predicted"/>
<dbReference type="EMBL" id="GBXM01049929">
    <property type="protein sequence ID" value="JAH58648.1"/>
    <property type="molecule type" value="Transcribed_RNA"/>
</dbReference>
<sequence length="33" mass="3826">MQMYSNCSGLSSIYLFIIITKCLPFHKESLPLF</sequence>
<reference evidence="1" key="1">
    <citation type="submission" date="2014-11" db="EMBL/GenBank/DDBJ databases">
        <authorList>
            <person name="Amaro Gonzalez C."/>
        </authorList>
    </citation>
    <scope>NUCLEOTIDE SEQUENCE</scope>
</reference>
<evidence type="ECO:0000313" key="1">
    <source>
        <dbReference type="EMBL" id="JAH58648.1"/>
    </source>
</evidence>
<name>A0A0E9U0X7_ANGAN</name>
<dbReference type="AlphaFoldDB" id="A0A0E9U0X7"/>
<organism evidence="1">
    <name type="scientific">Anguilla anguilla</name>
    <name type="common">European freshwater eel</name>
    <name type="synonym">Muraena anguilla</name>
    <dbReference type="NCBI Taxonomy" id="7936"/>
    <lineage>
        <taxon>Eukaryota</taxon>
        <taxon>Metazoa</taxon>
        <taxon>Chordata</taxon>
        <taxon>Craniata</taxon>
        <taxon>Vertebrata</taxon>
        <taxon>Euteleostomi</taxon>
        <taxon>Actinopterygii</taxon>
        <taxon>Neopterygii</taxon>
        <taxon>Teleostei</taxon>
        <taxon>Anguilliformes</taxon>
        <taxon>Anguillidae</taxon>
        <taxon>Anguilla</taxon>
    </lineage>
</organism>
<reference evidence="1" key="2">
    <citation type="journal article" date="2015" name="Fish Shellfish Immunol.">
        <title>Early steps in the European eel (Anguilla anguilla)-Vibrio vulnificus interaction in the gills: Role of the RtxA13 toxin.</title>
        <authorList>
            <person name="Callol A."/>
            <person name="Pajuelo D."/>
            <person name="Ebbesson L."/>
            <person name="Teles M."/>
            <person name="MacKenzie S."/>
            <person name="Amaro C."/>
        </authorList>
    </citation>
    <scope>NUCLEOTIDE SEQUENCE</scope>
</reference>